<accession>A0ABR3EU75</accession>
<name>A0ABR3EU75_9AGAR</name>
<sequence>MVVIVGTDRPKGNARQYNIALPSSSFLKKKVRSTRPKAAPRTVIEILGARKRRRDRAEEIKARIAALRRHVRAECDKMGKELKMKRKYFEDMFYQGGVRLTKPRNGTSNYNAFLAVKAHERREAGLSPKPLLELQNELGVEYHALTEKQLAEIREKYEAIRDVDALERIKRPSMKEKAADVARSVSHIVGILRGLKIRVGIEAVLCIVKNRAEKYMNPQWIQTDKRLGEYLELMVRGFDMGSVGRKLEAFSVAGFDATKVIKSSKEQADSLKRDTARLIQDQLDDKCGTKNLTIQYPKFDTLITMVYHVVCEGWPAHLPFKAPGNYGTSLAPLMELFDLWKNGTIRFRKLSNEEFEEWRVKRREGLESGAIAPPKARKKRSDAGVPRKKKSQEAKKVRAEESDVDEDEDDDDELPEVLSTTKTSVKKAAIEKPAKSAKPAAKEKPTKAAPKNRKPAKHVEAAHEDDTTPPSKPDRPRPTPRRVVPQHPDPGPASSSNAVADEDVGMDVGVNNGATPHNELQDALPESVDDLNIDPVLRNLGHTASPSSDSPNPPNGDTPRDTSEERQTEMAGRKRKALVEANEALASSDGREASVISEESELMGGGRSRRKRSAPKAKHFGASDHPALTRVFGKGNVNSDDDGDSDGDE</sequence>
<dbReference type="EMBL" id="JBAHYK010001925">
    <property type="protein sequence ID" value="KAL0566351.1"/>
    <property type="molecule type" value="Genomic_DNA"/>
</dbReference>
<feature type="compositionally biased region" description="Basic and acidic residues" evidence="1">
    <location>
        <begin position="457"/>
        <end position="477"/>
    </location>
</feature>
<evidence type="ECO:0000313" key="2">
    <source>
        <dbReference type="EMBL" id="KAL0566351.1"/>
    </source>
</evidence>
<feature type="compositionally biased region" description="Basic and acidic residues" evidence="1">
    <location>
        <begin position="558"/>
        <end position="572"/>
    </location>
</feature>
<gene>
    <name evidence="2" type="ORF">V5O48_015659</name>
</gene>
<comment type="caution">
    <text evidence="2">The sequence shown here is derived from an EMBL/GenBank/DDBJ whole genome shotgun (WGS) entry which is preliminary data.</text>
</comment>
<reference evidence="2 3" key="1">
    <citation type="submission" date="2024-02" db="EMBL/GenBank/DDBJ databases">
        <title>A draft genome for the cacao thread blight pathogen Marasmius crinis-equi.</title>
        <authorList>
            <person name="Cohen S.P."/>
            <person name="Baruah I.K."/>
            <person name="Amoako-Attah I."/>
            <person name="Bukari Y."/>
            <person name="Meinhardt L.W."/>
            <person name="Bailey B.A."/>
        </authorList>
    </citation>
    <scope>NUCLEOTIDE SEQUENCE [LARGE SCALE GENOMIC DNA]</scope>
    <source>
        <strain evidence="2 3">GH-76</strain>
    </source>
</reference>
<keyword evidence="3" id="KW-1185">Reference proteome</keyword>
<feature type="compositionally biased region" description="Basic residues" evidence="1">
    <location>
        <begin position="375"/>
        <end position="390"/>
    </location>
</feature>
<feature type="compositionally biased region" description="Basic and acidic residues" evidence="1">
    <location>
        <begin position="391"/>
        <end position="401"/>
    </location>
</feature>
<evidence type="ECO:0000256" key="1">
    <source>
        <dbReference type="SAM" id="MobiDB-lite"/>
    </source>
</evidence>
<evidence type="ECO:0000313" key="3">
    <source>
        <dbReference type="Proteomes" id="UP001465976"/>
    </source>
</evidence>
<feature type="compositionally biased region" description="Basic residues" evidence="1">
    <location>
        <begin position="607"/>
        <end position="619"/>
    </location>
</feature>
<organism evidence="2 3">
    <name type="scientific">Marasmius crinis-equi</name>
    <dbReference type="NCBI Taxonomy" id="585013"/>
    <lineage>
        <taxon>Eukaryota</taxon>
        <taxon>Fungi</taxon>
        <taxon>Dikarya</taxon>
        <taxon>Basidiomycota</taxon>
        <taxon>Agaricomycotina</taxon>
        <taxon>Agaricomycetes</taxon>
        <taxon>Agaricomycetidae</taxon>
        <taxon>Agaricales</taxon>
        <taxon>Marasmiineae</taxon>
        <taxon>Marasmiaceae</taxon>
        <taxon>Marasmius</taxon>
    </lineage>
</organism>
<proteinExistence type="predicted"/>
<protein>
    <submittedName>
        <fullName evidence="2">Uncharacterized protein</fullName>
    </submittedName>
</protein>
<feature type="compositionally biased region" description="Acidic residues" evidence="1">
    <location>
        <begin position="639"/>
        <end position="649"/>
    </location>
</feature>
<feature type="region of interest" description="Disordered" evidence="1">
    <location>
        <begin position="369"/>
        <end position="649"/>
    </location>
</feature>
<feature type="compositionally biased region" description="Acidic residues" evidence="1">
    <location>
        <begin position="402"/>
        <end position="415"/>
    </location>
</feature>
<feature type="compositionally biased region" description="Basic and acidic residues" evidence="1">
    <location>
        <begin position="428"/>
        <end position="446"/>
    </location>
</feature>
<dbReference type="Proteomes" id="UP001465976">
    <property type="component" value="Unassembled WGS sequence"/>
</dbReference>